<comment type="caution">
    <text evidence="3">The sequence shown here is derived from an EMBL/GenBank/DDBJ whole genome shotgun (WGS) entry which is preliminary data.</text>
</comment>
<gene>
    <name evidence="3" type="ORF">CRM22_003700</name>
</gene>
<dbReference type="AlphaFoldDB" id="A0A4S2M651"/>
<dbReference type="EMBL" id="SJOL01005988">
    <property type="protein sequence ID" value="TGZ69517.1"/>
    <property type="molecule type" value="Genomic_DNA"/>
</dbReference>
<evidence type="ECO:0000256" key="1">
    <source>
        <dbReference type="SAM" id="MobiDB-lite"/>
    </source>
</evidence>
<dbReference type="PANTHER" id="PTHR16470">
    <property type="entry name" value="UBIQUITIN DOMAIN-CONTAINING PROTEIN UBFD1"/>
    <property type="match status" value="1"/>
</dbReference>
<protein>
    <recommendedName>
        <fullName evidence="2">Ubiquitin-like domain-containing protein</fullName>
    </recommendedName>
</protein>
<evidence type="ECO:0000313" key="3">
    <source>
        <dbReference type="EMBL" id="TGZ69517.1"/>
    </source>
</evidence>
<feature type="domain" description="Ubiquitin-like" evidence="2">
    <location>
        <begin position="59"/>
        <end position="129"/>
    </location>
</feature>
<dbReference type="PANTHER" id="PTHR16470:SF0">
    <property type="entry name" value="UBIQUITIN DOMAIN-CONTAINING PROTEIN UBFD1"/>
    <property type="match status" value="1"/>
</dbReference>
<dbReference type="InterPro" id="IPR029071">
    <property type="entry name" value="Ubiquitin-like_domsf"/>
</dbReference>
<dbReference type="Pfam" id="PF25343">
    <property type="entry name" value="PH_UBFD1_C"/>
    <property type="match status" value="1"/>
</dbReference>
<evidence type="ECO:0000313" key="4">
    <source>
        <dbReference type="Proteomes" id="UP000308267"/>
    </source>
</evidence>
<name>A0A4S2M651_OPIFE</name>
<dbReference type="GO" id="GO:0045296">
    <property type="term" value="F:cadherin binding"/>
    <property type="evidence" value="ECO:0007669"/>
    <property type="project" value="TreeGrafter"/>
</dbReference>
<feature type="region of interest" description="Disordered" evidence="1">
    <location>
        <begin position="33"/>
        <end position="53"/>
    </location>
</feature>
<dbReference type="InterPro" id="IPR000626">
    <property type="entry name" value="Ubiquitin-like_dom"/>
</dbReference>
<dbReference type="GO" id="GO:0003723">
    <property type="term" value="F:RNA binding"/>
    <property type="evidence" value="ECO:0007669"/>
    <property type="project" value="TreeGrafter"/>
</dbReference>
<keyword evidence="4" id="KW-1185">Reference proteome</keyword>
<dbReference type="Gene3D" id="3.10.20.90">
    <property type="entry name" value="Phosphatidylinositol 3-kinase Catalytic Subunit, Chain A, domain 1"/>
    <property type="match status" value="1"/>
</dbReference>
<sequence>MSSGLYGNGLSPWIKMRKQTFFIVPMGDLEVPANNNHTDANKPVPPDAPTNGDNALPHVEFTVLHNRAKHHFSLPPHTTVLELKQALEPLTKVPVSMQKLIHRGLLADSIQIQSLNLTSRDAKLMLIGASQLEADRLRQAEEAASSAVGDVAEQNNQKGDGELSWCEQTEHKRVLERFGKPENAMVGILNSEEMLAPNECLTGLCDKRGQPLRLRIRPDTCELWLATNDVTHKFPLSTIHDVVSQPIKDHPEYHIMAFQLGPTPKSRYFVYWLPSQYVDSIITMVLQHKVLRFTDRTQL</sequence>
<dbReference type="OrthoDB" id="267397at2759"/>
<dbReference type="SUPFAM" id="SSF54236">
    <property type="entry name" value="Ubiquitin-like"/>
    <property type="match status" value="1"/>
</dbReference>
<accession>A0A4S2M651</accession>
<dbReference type="Proteomes" id="UP000308267">
    <property type="component" value="Unassembled WGS sequence"/>
</dbReference>
<dbReference type="SMART" id="SM00213">
    <property type="entry name" value="UBQ"/>
    <property type="match status" value="1"/>
</dbReference>
<evidence type="ECO:0000259" key="2">
    <source>
        <dbReference type="SMART" id="SM00213"/>
    </source>
</evidence>
<dbReference type="Pfam" id="PF00240">
    <property type="entry name" value="ubiquitin"/>
    <property type="match status" value="1"/>
</dbReference>
<dbReference type="InterPro" id="IPR057455">
    <property type="entry name" value="UBFD1_C"/>
</dbReference>
<organism evidence="3 4">
    <name type="scientific">Opisthorchis felineus</name>
    <dbReference type="NCBI Taxonomy" id="147828"/>
    <lineage>
        <taxon>Eukaryota</taxon>
        <taxon>Metazoa</taxon>
        <taxon>Spiralia</taxon>
        <taxon>Lophotrochozoa</taxon>
        <taxon>Platyhelminthes</taxon>
        <taxon>Trematoda</taxon>
        <taxon>Digenea</taxon>
        <taxon>Opisthorchiida</taxon>
        <taxon>Opisthorchiata</taxon>
        <taxon>Opisthorchiidae</taxon>
        <taxon>Opisthorchis</taxon>
    </lineage>
</organism>
<dbReference type="InterPro" id="IPR039120">
    <property type="entry name" value="UBFD1"/>
</dbReference>
<dbReference type="STRING" id="147828.A0A4S2M651"/>
<reference evidence="3 4" key="1">
    <citation type="journal article" date="2019" name="BMC Genomics">
        <title>New insights from Opisthorchis felineus genome: update on genomics of the epidemiologically important liver flukes.</title>
        <authorList>
            <person name="Ershov N.I."/>
            <person name="Mordvinov V.A."/>
            <person name="Prokhortchouk E.B."/>
            <person name="Pakharukova M.Y."/>
            <person name="Gunbin K.V."/>
            <person name="Ustyantsev K."/>
            <person name="Genaev M.A."/>
            <person name="Blinov A.G."/>
            <person name="Mazur A."/>
            <person name="Boulygina E."/>
            <person name="Tsygankova S."/>
            <person name="Khrameeva E."/>
            <person name="Chekanov N."/>
            <person name="Fan G."/>
            <person name="Xiao A."/>
            <person name="Zhang H."/>
            <person name="Xu X."/>
            <person name="Yang H."/>
            <person name="Solovyev V."/>
            <person name="Lee S.M."/>
            <person name="Liu X."/>
            <person name="Afonnikov D.A."/>
            <person name="Skryabin K.G."/>
        </authorList>
    </citation>
    <scope>NUCLEOTIDE SEQUENCE [LARGE SCALE GENOMIC DNA]</scope>
    <source>
        <strain evidence="3">AK-0245</strain>
        <tissue evidence="3">Whole organism</tissue>
    </source>
</reference>
<proteinExistence type="predicted"/>